<evidence type="ECO:0000313" key="3">
    <source>
        <dbReference type="Proteomes" id="UP000199375"/>
    </source>
</evidence>
<dbReference type="EMBL" id="FMCW01000078">
    <property type="protein sequence ID" value="SCF23852.1"/>
    <property type="molecule type" value="Genomic_DNA"/>
</dbReference>
<sequence length="147" mass="16311">PGIPRLDQLRIHHNQPTSDHHPKPRPAVAVLSAKLAALSAGIDQRRERVTFLEARHGEWQRWYIDALPTRYAGLAAAAEQTRRAAYRRANLADAVAATTARVRAIDDTRPQPHAAPVTPRLTQQANAARRRVSPTPDQTVAEETELD</sequence>
<proteinExistence type="predicted"/>
<gene>
    <name evidence="2" type="ORF">GA0070558_1781</name>
</gene>
<dbReference type="Proteomes" id="UP000199375">
    <property type="component" value="Unassembled WGS sequence"/>
</dbReference>
<reference evidence="2 3" key="1">
    <citation type="submission" date="2016-06" db="EMBL/GenBank/DDBJ databases">
        <authorList>
            <person name="Kjaerup R.B."/>
            <person name="Dalgaard T.S."/>
            <person name="Juul-Madsen H.R."/>
        </authorList>
    </citation>
    <scope>NUCLEOTIDE SEQUENCE [LARGE SCALE GENOMIC DNA]</scope>
    <source>
        <strain evidence="2 3">DSM 45626</strain>
    </source>
</reference>
<organism evidence="2 3">
    <name type="scientific">Micromonospora haikouensis</name>
    <dbReference type="NCBI Taxonomy" id="686309"/>
    <lineage>
        <taxon>Bacteria</taxon>
        <taxon>Bacillati</taxon>
        <taxon>Actinomycetota</taxon>
        <taxon>Actinomycetes</taxon>
        <taxon>Micromonosporales</taxon>
        <taxon>Micromonosporaceae</taxon>
        <taxon>Micromonospora</taxon>
    </lineage>
</organism>
<name>A0A1C4YSU0_9ACTN</name>
<feature type="region of interest" description="Disordered" evidence="1">
    <location>
        <begin position="106"/>
        <end position="147"/>
    </location>
</feature>
<dbReference type="AlphaFoldDB" id="A0A1C4YSU0"/>
<feature type="non-terminal residue" evidence="2">
    <location>
        <position position="1"/>
    </location>
</feature>
<accession>A0A1C4YSU0</accession>
<evidence type="ECO:0000256" key="1">
    <source>
        <dbReference type="SAM" id="MobiDB-lite"/>
    </source>
</evidence>
<dbReference type="RefSeq" id="WP_176734490.1">
    <property type="nucleotide sequence ID" value="NZ_FMCW01000078.1"/>
</dbReference>
<evidence type="ECO:0000313" key="2">
    <source>
        <dbReference type="EMBL" id="SCF23852.1"/>
    </source>
</evidence>
<protein>
    <submittedName>
        <fullName evidence="2">Uncharacterized protein</fullName>
    </submittedName>
</protein>
<feature type="region of interest" description="Disordered" evidence="1">
    <location>
        <begin position="1"/>
        <end position="25"/>
    </location>
</feature>